<dbReference type="InterPro" id="IPR036754">
    <property type="entry name" value="YbaK/aa-tRNA-synt-asso_dom_sf"/>
</dbReference>
<dbReference type="Proteomes" id="UP000182498">
    <property type="component" value="Unassembled WGS sequence"/>
</dbReference>
<dbReference type="GO" id="GO:0006412">
    <property type="term" value="P:translation"/>
    <property type="evidence" value="ECO:0007669"/>
    <property type="project" value="UniProtKB-KW"/>
</dbReference>
<dbReference type="RefSeq" id="WP_014011338.1">
    <property type="nucleotide sequence ID" value="NZ_FAUH01000028.1"/>
</dbReference>
<gene>
    <name evidence="6" type="ORF">CVAR292_02870</name>
</gene>
<reference evidence="7" key="1">
    <citation type="submission" date="2015-11" db="EMBL/GenBank/DDBJ databases">
        <authorList>
            <person name="Dugat-Bony E."/>
        </authorList>
    </citation>
    <scope>NUCLEOTIDE SEQUENCE [LARGE SCALE GENOMIC DNA]</scope>
    <source>
        <strain evidence="7">Mu292</strain>
    </source>
</reference>
<keyword evidence="7" id="KW-1185">Reference proteome</keyword>
<evidence type="ECO:0000313" key="7">
    <source>
        <dbReference type="Proteomes" id="UP000182498"/>
    </source>
</evidence>
<dbReference type="GO" id="GO:0002161">
    <property type="term" value="F:aminoacyl-tRNA deacylase activity"/>
    <property type="evidence" value="ECO:0007669"/>
    <property type="project" value="InterPro"/>
</dbReference>
<dbReference type="PANTHER" id="PTHR30411:SF0">
    <property type="entry name" value="CYS-TRNA(PRO)_CYS-TRNA(CYS) DEACYLASE YBAK"/>
    <property type="match status" value="1"/>
</dbReference>
<dbReference type="OMA" id="ARNFATI"/>
<dbReference type="OrthoDB" id="9809296at2"/>
<dbReference type="EC" id="4.2.-.-" evidence="4"/>
<proteinExistence type="inferred from homology"/>
<evidence type="ECO:0000313" key="6">
    <source>
        <dbReference type="EMBL" id="CUU67507.1"/>
    </source>
</evidence>
<protein>
    <recommendedName>
        <fullName evidence="4">Cys-tRNA(Pro)/Cys-tRNA(Cys) deacylase</fullName>
        <ecNumber evidence="4">4.2.-.-</ecNumber>
    </recommendedName>
</protein>
<dbReference type="CDD" id="cd00002">
    <property type="entry name" value="YbaK_deacylase"/>
    <property type="match status" value="1"/>
</dbReference>
<evidence type="ECO:0000256" key="4">
    <source>
        <dbReference type="PIRNR" id="PIRNR006181"/>
    </source>
</evidence>
<dbReference type="EMBL" id="FAUH01000028">
    <property type="protein sequence ID" value="CUU67507.1"/>
    <property type="molecule type" value="Genomic_DNA"/>
</dbReference>
<evidence type="ECO:0000256" key="3">
    <source>
        <dbReference type="ARBA" id="ARBA00023239"/>
    </source>
</evidence>
<evidence type="ECO:0000256" key="1">
    <source>
        <dbReference type="ARBA" id="ARBA00009798"/>
    </source>
</evidence>
<comment type="similarity">
    <text evidence="1 4">Belongs to the prolyl-tRNA editing family. YbaK/EbsC subfamily.</text>
</comment>
<dbReference type="PANTHER" id="PTHR30411">
    <property type="entry name" value="CYTOPLASMIC PROTEIN"/>
    <property type="match status" value="1"/>
</dbReference>
<dbReference type="InterPro" id="IPR004369">
    <property type="entry name" value="Prolyl-tRNA_editing_YbaK/EbsC"/>
</dbReference>
<dbReference type="Pfam" id="PF04073">
    <property type="entry name" value="tRNA_edit"/>
    <property type="match status" value="1"/>
</dbReference>
<dbReference type="GO" id="GO:0016829">
    <property type="term" value="F:lyase activity"/>
    <property type="evidence" value="ECO:0007669"/>
    <property type="project" value="UniProtKB-KW"/>
</dbReference>
<dbReference type="PIRSF" id="PIRSF006181">
    <property type="entry name" value="EbsC_YbaK"/>
    <property type="match status" value="1"/>
</dbReference>
<keyword evidence="2 4" id="KW-0648">Protein biosynthesis</keyword>
<feature type="domain" description="YbaK/aminoacyl-tRNA synthetase-associated" evidence="5">
    <location>
        <begin position="35"/>
        <end position="158"/>
    </location>
</feature>
<accession>A0A125T5A9</accession>
<keyword evidence="3 4" id="KW-0456">Lyase</keyword>
<evidence type="ECO:0000256" key="2">
    <source>
        <dbReference type="ARBA" id="ARBA00022917"/>
    </source>
</evidence>
<dbReference type="NCBIfam" id="TIGR00011">
    <property type="entry name" value="YbaK_EbsC"/>
    <property type="match status" value="1"/>
</dbReference>
<dbReference type="InterPro" id="IPR007214">
    <property type="entry name" value="YbaK/aa-tRNA-synth-assoc-dom"/>
</dbReference>
<dbReference type="SUPFAM" id="SSF55826">
    <property type="entry name" value="YbaK/ProRS associated domain"/>
    <property type="match status" value="1"/>
</dbReference>
<dbReference type="Gene3D" id="3.90.960.10">
    <property type="entry name" value="YbaK/aminoacyl-tRNA synthetase-associated domain"/>
    <property type="match status" value="1"/>
</dbReference>
<sequence>MSKKDRKKQHGATPAVLALEKAGVDFTVRTFEHDPEVEDYGDEAAAALDVPARQICKTLLVELDGGPHDGRMGVTVVPVTMMLDLKAAASAFGAKKATMADPKAAERSTGYVVGGISPLGQKKRLATVLDAEAASEETLLVSGGRRGFDVQLTPAELVTVLDATVAPIGREDLYR</sequence>
<evidence type="ECO:0000259" key="5">
    <source>
        <dbReference type="Pfam" id="PF04073"/>
    </source>
</evidence>
<organism evidence="6 7">
    <name type="scientific">Corynebacterium variabile</name>
    <dbReference type="NCBI Taxonomy" id="1727"/>
    <lineage>
        <taxon>Bacteria</taxon>
        <taxon>Bacillati</taxon>
        <taxon>Actinomycetota</taxon>
        <taxon>Actinomycetes</taxon>
        <taxon>Mycobacteriales</taxon>
        <taxon>Corynebacteriaceae</taxon>
        <taxon>Corynebacterium</taxon>
    </lineage>
</organism>
<dbReference type="AlphaFoldDB" id="A0A125T5A9"/>
<name>A0A125T5A9_9CORY</name>